<feature type="region of interest" description="Disordered" evidence="1">
    <location>
        <begin position="105"/>
        <end position="131"/>
    </location>
</feature>
<evidence type="ECO:0000313" key="3">
    <source>
        <dbReference type="EMBL" id="KAJ7717588.1"/>
    </source>
</evidence>
<feature type="transmembrane region" description="Helical" evidence="2">
    <location>
        <begin position="323"/>
        <end position="345"/>
    </location>
</feature>
<evidence type="ECO:0000256" key="1">
    <source>
        <dbReference type="SAM" id="MobiDB-lite"/>
    </source>
</evidence>
<keyword evidence="2" id="KW-1133">Transmembrane helix</keyword>
<dbReference type="EMBL" id="JARKIB010000275">
    <property type="protein sequence ID" value="KAJ7717588.1"/>
    <property type="molecule type" value="Genomic_DNA"/>
</dbReference>
<accession>A0AAD7HCK9</accession>
<keyword evidence="4" id="KW-1185">Reference proteome</keyword>
<organism evidence="3 4">
    <name type="scientific">Mycena metata</name>
    <dbReference type="NCBI Taxonomy" id="1033252"/>
    <lineage>
        <taxon>Eukaryota</taxon>
        <taxon>Fungi</taxon>
        <taxon>Dikarya</taxon>
        <taxon>Basidiomycota</taxon>
        <taxon>Agaricomycotina</taxon>
        <taxon>Agaricomycetes</taxon>
        <taxon>Agaricomycetidae</taxon>
        <taxon>Agaricales</taxon>
        <taxon>Marasmiineae</taxon>
        <taxon>Mycenaceae</taxon>
        <taxon>Mycena</taxon>
    </lineage>
</organism>
<reference evidence="3" key="1">
    <citation type="submission" date="2023-03" db="EMBL/GenBank/DDBJ databases">
        <title>Massive genome expansion in bonnet fungi (Mycena s.s.) driven by repeated elements and novel gene families across ecological guilds.</title>
        <authorList>
            <consortium name="Lawrence Berkeley National Laboratory"/>
            <person name="Harder C.B."/>
            <person name="Miyauchi S."/>
            <person name="Viragh M."/>
            <person name="Kuo A."/>
            <person name="Thoen E."/>
            <person name="Andreopoulos B."/>
            <person name="Lu D."/>
            <person name="Skrede I."/>
            <person name="Drula E."/>
            <person name="Henrissat B."/>
            <person name="Morin E."/>
            <person name="Kohler A."/>
            <person name="Barry K."/>
            <person name="LaButti K."/>
            <person name="Morin E."/>
            <person name="Salamov A."/>
            <person name="Lipzen A."/>
            <person name="Mereny Z."/>
            <person name="Hegedus B."/>
            <person name="Baldrian P."/>
            <person name="Stursova M."/>
            <person name="Weitz H."/>
            <person name="Taylor A."/>
            <person name="Grigoriev I.V."/>
            <person name="Nagy L.G."/>
            <person name="Martin F."/>
            <person name="Kauserud H."/>
        </authorList>
    </citation>
    <scope>NUCLEOTIDE SEQUENCE</scope>
    <source>
        <strain evidence="3">CBHHK182m</strain>
    </source>
</reference>
<feature type="region of interest" description="Disordered" evidence="1">
    <location>
        <begin position="41"/>
        <end position="64"/>
    </location>
</feature>
<dbReference type="Proteomes" id="UP001215598">
    <property type="component" value="Unassembled WGS sequence"/>
</dbReference>
<sequence length="458" mass="49524">MVASYCSRGSWSGCVVSSYAFGYPDHAPTLRREGHRLSPDSIHAINWDSGPHGRHSGAEPTQYDAQTNGAVKLDLSRNRLTNCASPKQCRGSETDDPGRLCVESHLAPKDVSEDQDNQSGQKSRRRSPLVHRYQADTATRIEVTALGSGWSCVCRHDRGTQSPNGQVGRETGQGGSMAFIIGSGWPGRILDAEVPAQHCSNFARGGRSYLYLMRDSDEPSSAGHALFGLLPSSARVRPTLLEEGKMDYSGRSSRATIEPRIAPKHPKAIVRLGGVAVAGAAPRLRHWLVIFIWARFCLPCSSSSGGPSCPFTQRRTGIPTPNLRVFGVMVAVFAVIGVDIMMGILARGEFTSALAVALKTLTVAKHPDLAITDDSASGAATLKKDNYDNTILGGRDSRTPSPESKQLIQVILGQEMEDEIVLPPNVRSADNEIGFGTVEELGHEGLDTKMRGIDWRRQ</sequence>
<keyword evidence="2" id="KW-0472">Membrane</keyword>
<gene>
    <name evidence="3" type="ORF">B0H16DRAFT_1476048</name>
</gene>
<evidence type="ECO:0000256" key="2">
    <source>
        <dbReference type="SAM" id="Phobius"/>
    </source>
</evidence>
<protein>
    <submittedName>
        <fullName evidence="3">Uncharacterized protein</fullName>
    </submittedName>
</protein>
<evidence type="ECO:0000313" key="4">
    <source>
        <dbReference type="Proteomes" id="UP001215598"/>
    </source>
</evidence>
<keyword evidence="2" id="KW-0812">Transmembrane</keyword>
<dbReference type="AlphaFoldDB" id="A0AAD7HCK9"/>
<proteinExistence type="predicted"/>
<comment type="caution">
    <text evidence="3">The sequence shown here is derived from an EMBL/GenBank/DDBJ whole genome shotgun (WGS) entry which is preliminary data.</text>
</comment>
<name>A0AAD7HCK9_9AGAR</name>